<proteinExistence type="predicted"/>
<dbReference type="InterPro" id="IPR050231">
    <property type="entry name" value="Iron_ascorbate_oxido_reductase"/>
</dbReference>
<evidence type="ECO:0000313" key="1">
    <source>
        <dbReference type="EMBL" id="CAB4042505.1"/>
    </source>
</evidence>
<keyword evidence="2" id="KW-1185">Reference proteome</keyword>
<comment type="caution">
    <text evidence="1">The sequence shown here is derived from an EMBL/GenBank/DDBJ whole genome shotgun (WGS) entry which is preliminary data.</text>
</comment>
<sequence>MTELKEGQIRLGEHSDYGTITLLFQDQSGGLEIRQEQGFVSARPIEGTILVNIGDLLQRWTNDKLVSTRHRVVIPKEELRRQTARQSVVLFVRPDNDVVIECLDGSGHYPPITALDYLNQRLNATYR</sequence>
<dbReference type="InterPro" id="IPR027443">
    <property type="entry name" value="IPNS-like_sf"/>
</dbReference>
<dbReference type="PANTHER" id="PTHR47990">
    <property type="entry name" value="2-OXOGLUTARATE (2OG) AND FE(II)-DEPENDENT OXYGENASE SUPERFAMILY PROTEIN-RELATED"/>
    <property type="match status" value="1"/>
</dbReference>
<organism evidence="1 2">
    <name type="scientific">Paramuricea clavata</name>
    <name type="common">Red gorgonian</name>
    <name type="synonym">Violescent sea-whip</name>
    <dbReference type="NCBI Taxonomy" id="317549"/>
    <lineage>
        <taxon>Eukaryota</taxon>
        <taxon>Metazoa</taxon>
        <taxon>Cnidaria</taxon>
        <taxon>Anthozoa</taxon>
        <taxon>Octocorallia</taxon>
        <taxon>Malacalcyonacea</taxon>
        <taxon>Plexauridae</taxon>
        <taxon>Paramuricea</taxon>
    </lineage>
</organism>
<gene>
    <name evidence="1" type="ORF">PACLA_8A049827</name>
</gene>
<reference evidence="1" key="1">
    <citation type="submission" date="2020-04" db="EMBL/GenBank/DDBJ databases">
        <authorList>
            <person name="Alioto T."/>
            <person name="Alioto T."/>
            <person name="Gomez Garrido J."/>
        </authorList>
    </citation>
    <scope>NUCLEOTIDE SEQUENCE</scope>
    <source>
        <strain evidence="1">A484AB</strain>
    </source>
</reference>
<accession>A0A6S7KAX9</accession>
<dbReference type="InterPro" id="IPR044861">
    <property type="entry name" value="IPNS-like_FE2OG_OXY"/>
</dbReference>
<protein>
    <submittedName>
        <fullName evidence="1">UPF0676 -like</fullName>
    </submittedName>
</protein>
<dbReference type="InterPro" id="IPR005123">
    <property type="entry name" value="Oxoglu/Fe-dep_dioxygenase_dom"/>
</dbReference>
<dbReference type="Proteomes" id="UP001152795">
    <property type="component" value="Unassembled WGS sequence"/>
</dbReference>
<dbReference type="OrthoDB" id="288590at2759"/>
<name>A0A6S7KAX9_PARCT</name>
<evidence type="ECO:0000313" key="2">
    <source>
        <dbReference type="Proteomes" id="UP001152795"/>
    </source>
</evidence>
<dbReference type="PROSITE" id="PS51471">
    <property type="entry name" value="FE2OG_OXY"/>
    <property type="match status" value="1"/>
</dbReference>
<dbReference type="Pfam" id="PF03171">
    <property type="entry name" value="2OG-FeII_Oxy"/>
    <property type="match status" value="1"/>
</dbReference>
<dbReference type="AlphaFoldDB" id="A0A6S7KAX9"/>
<dbReference type="SUPFAM" id="SSF51197">
    <property type="entry name" value="Clavaminate synthase-like"/>
    <property type="match status" value="1"/>
</dbReference>
<dbReference type="EMBL" id="CACRXK020030256">
    <property type="protein sequence ID" value="CAB4042505.1"/>
    <property type="molecule type" value="Genomic_DNA"/>
</dbReference>
<dbReference type="Gene3D" id="2.60.120.330">
    <property type="entry name" value="B-lactam Antibiotic, Isopenicillin N Synthase, Chain"/>
    <property type="match status" value="1"/>
</dbReference>